<evidence type="ECO:0000256" key="2">
    <source>
        <dbReference type="PROSITE-ProRule" id="PRU00335"/>
    </source>
</evidence>
<dbReference type="PRINTS" id="PR00455">
    <property type="entry name" value="HTHTETR"/>
</dbReference>
<dbReference type="Pfam" id="PF00440">
    <property type="entry name" value="TetR_N"/>
    <property type="match status" value="1"/>
</dbReference>
<evidence type="ECO:0000259" key="3">
    <source>
        <dbReference type="PROSITE" id="PS50977"/>
    </source>
</evidence>
<protein>
    <submittedName>
        <fullName evidence="4">TetR/AcrR family transcriptional regulator</fullName>
    </submittedName>
</protein>
<dbReference type="InterPro" id="IPR001647">
    <property type="entry name" value="HTH_TetR"/>
</dbReference>
<dbReference type="PANTHER" id="PTHR43479:SF11">
    <property type="entry name" value="ACREF_ENVCD OPERON REPRESSOR-RELATED"/>
    <property type="match status" value="1"/>
</dbReference>
<gene>
    <name evidence="4" type="ORF">AsAng_0045920</name>
</gene>
<dbReference type="KEGG" id="aup:AsAng_0045920"/>
<evidence type="ECO:0000313" key="4">
    <source>
        <dbReference type="EMBL" id="BDS13830.1"/>
    </source>
</evidence>
<keyword evidence="5" id="KW-1185">Reference proteome</keyword>
<dbReference type="Gene3D" id="1.10.357.10">
    <property type="entry name" value="Tetracycline Repressor, domain 2"/>
    <property type="match status" value="1"/>
</dbReference>
<proteinExistence type="predicted"/>
<dbReference type="InterPro" id="IPR050624">
    <property type="entry name" value="HTH-type_Tx_Regulator"/>
</dbReference>
<dbReference type="AlphaFoldDB" id="A0A915YIT1"/>
<organism evidence="4 5">
    <name type="scientific">Aureispira anguillae</name>
    <dbReference type="NCBI Taxonomy" id="2864201"/>
    <lineage>
        <taxon>Bacteria</taxon>
        <taxon>Pseudomonadati</taxon>
        <taxon>Bacteroidota</taxon>
        <taxon>Saprospiria</taxon>
        <taxon>Saprospirales</taxon>
        <taxon>Saprospiraceae</taxon>
        <taxon>Aureispira</taxon>
    </lineage>
</organism>
<dbReference type="SUPFAM" id="SSF46689">
    <property type="entry name" value="Homeodomain-like"/>
    <property type="match status" value="1"/>
</dbReference>
<evidence type="ECO:0000256" key="1">
    <source>
        <dbReference type="ARBA" id="ARBA00023125"/>
    </source>
</evidence>
<dbReference type="EMBL" id="AP026867">
    <property type="protein sequence ID" value="BDS13830.1"/>
    <property type="molecule type" value="Genomic_DNA"/>
</dbReference>
<dbReference type="InterPro" id="IPR009057">
    <property type="entry name" value="Homeodomain-like_sf"/>
</dbReference>
<dbReference type="PANTHER" id="PTHR43479">
    <property type="entry name" value="ACREF/ENVCD OPERON REPRESSOR-RELATED"/>
    <property type="match status" value="1"/>
</dbReference>
<dbReference type="GO" id="GO:0003677">
    <property type="term" value="F:DNA binding"/>
    <property type="evidence" value="ECO:0007669"/>
    <property type="project" value="UniProtKB-UniRule"/>
</dbReference>
<dbReference type="PROSITE" id="PS50977">
    <property type="entry name" value="HTH_TETR_2"/>
    <property type="match status" value="1"/>
</dbReference>
<dbReference type="RefSeq" id="WP_264789082.1">
    <property type="nucleotide sequence ID" value="NZ_AP026867.1"/>
</dbReference>
<keyword evidence="1 2" id="KW-0238">DNA-binding</keyword>
<feature type="DNA-binding region" description="H-T-H motif" evidence="2">
    <location>
        <begin position="30"/>
        <end position="49"/>
    </location>
</feature>
<reference evidence="4" key="1">
    <citation type="submission" date="2022-09" db="EMBL/GenBank/DDBJ databases">
        <title>Aureispira anguillicida sp. nov., isolated from Leptocephalus of Japanese eel Anguilla japonica.</title>
        <authorList>
            <person name="Yuasa K."/>
            <person name="Mekata T."/>
            <person name="Ikunari K."/>
        </authorList>
    </citation>
    <scope>NUCLEOTIDE SEQUENCE</scope>
    <source>
        <strain evidence="4">EL160426</strain>
    </source>
</reference>
<dbReference type="Proteomes" id="UP001060919">
    <property type="component" value="Chromosome"/>
</dbReference>
<name>A0A915YIT1_9BACT</name>
<feature type="domain" description="HTH tetR-type" evidence="3">
    <location>
        <begin position="7"/>
        <end position="67"/>
    </location>
</feature>
<accession>A0A915YIT1</accession>
<sequence length="197" mass="23481">MSRDLENAKCQDILETARRLFWKHGIKRVSIQEICKEAKVSKMTFYRFFDNKLDLAKTLLDLIFNKGLAEYKSIMASKVSFSEKVRMTLLAKFRNSQDISQEFIMDIYKNQELGLLTYIEEKGNAMMDMVLDDYEQAQKDGYVRADIKREFMAYQLYKMREMMLDEKLLALYKNPQELTMELTNFFFYGLLVHKEDE</sequence>
<evidence type="ECO:0000313" key="5">
    <source>
        <dbReference type="Proteomes" id="UP001060919"/>
    </source>
</evidence>